<sequence length="150" mass="16204">MITGPVEKLFVRWTSPDICIALRGYKCIPTDINRYLRNRRALPGTAAAKETERGAGCHSQKPVSRASSSSSVAVPLPTLSIGVGTRLPSSCPWLRSCVKGACTPPDRRDGQLCERDRGRAVGGTAMPEELPAWSAGSWKRQPHVLPLSPL</sequence>
<evidence type="ECO:0000313" key="3">
    <source>
        <dbReference type="Proteomes" id="UP000827986"/>
    </source>
</evidence>
<evidence type="ECO:0000313" key="2">
    <source>
        <dbReference type="EMBL" id="KAH1187421.1"/>
    </source>
</evidence>
<gene>
    <name evidence="2" type="ORF">KIL84_020170</name>
</gene>
<dbReference type="Proteomes" id="UP000827986">
    <property type="component" value="Unassembled WGS sequence"/>
</dbReference>
<organism evidence="2 3">
    <name type="scientific">Mauremys mutica</name>
    <name type="common">yellowpond turtle</name>
    <dbReference type="NCBI Taxonomy" id="74926"/>
    <lineage>
        <taxon>Eukaryota</taxon>
        <taxon>Metazoa</taxon>
        <taxon>Chordata</taxon>
        <taxon>Craniata</taxon>
        <taxon>Vertebrata</taxon>
        <taxon>Euteleostomi</taxon>
        <taxon>Archelosauria</taxon>
        <taxon>Testudinata</taxon>
        <taxon>Testudines</taxon>
        <taxon>Cryptodira</taxon>
        <taxon>Durocryptodira</taxon>
        <taxon>Testudinoidea</taxon>
        <taxon>Geoemydidae</taxon>
        <taxon>Geoemydinae</taxon>
        <taxon>Mauremys</taxon>
    </lineage>
</organism>
<dbReference type="EMBL" id="JAHDVG010000463">
    <property type="protein sequence ID" value="KAH1187421.1"/>
    <property type="molecule type" value="Genomic_DNA"/>
</dbReference>
<accession>A0A9D3XW76</accession>
<keyword evidence="3" id="KW-1185">Reference proteome</keyword>
<feature type="region of interest" description="Disordered" evidence="1">
    <location>
        <begin position="45"/>
        <end position="70"/>
    </location>
</feature>
<comment type="caution">
    <text evidence="2">The sequence shown here is derived from an EMBL/GenBank/DDBJ whole genome shotgun (WGS) entry which is preliminary data.</text>
</comment>
<reference evidence="2" key="1">
    <citation type="submission" date="2021-09" db="EMBL/GenBank/DDBJ databases">
        <title>The genome of Mauremys mutica provides insights into the evolution of semi-aquatic lifestyle.</title>
        <authorList>
            <person name="Gong S."/>
            <person name="Gao Y."/>
        </authorList>
    </citation>
    <scope>NUCLEOTIDE SEQUENCE</scope>
    <source>
        <strain evidence="2">MM-2020</strain>
        <tissue evidence="2">Muscle</tissue>
    </source>
</reference>
<protein>
    <submittedName>
        <fullName evidence="2">Uncharacterized protein</fullName>
    </submittedName>
</protein>
<name>A0A9D3XW76_9SAUR</name>
<evidence type="ECO:0000256" key="1">
    <source>
        <dbReference type="SAM" id="MobiDB-lite"/>
    </source>
</evidence>
<dbReference type="AlphaFoldDB" id="A0A9D3XW76"/>
<proteinExistence type="predicted"/>